<gene>
    <name evidence="3" type="ORF">ISU07_15450</name>
</gene>
<dbReference type="Proteomes" id="UP000640489">
    <property type="component" value="Unassembled WGS sequence"/>
</dbReference>
<dbReference type="SUPFAM" id="SSF52402">
    <property type="entry name" value="Adenine nucleotide alpha hydrolases-like"/>
    <property type="match status" value="2"/>
</dbReference>
<dbReference type="InterPro" id="IPR014729">
    <property type="entry name" value="Rossmann-like_a/b/a_fold"/>
</dbReference>
<evidence type="ECO:0000313" key="4">
    <source>
        <dbReference type="Proteomes" id="UP000640489"/>
    </source>
</evidence>
<protein>
    <submittedName>
        <fullName evidence="3">Universal stress protein</fullName>
    </submittedName>
</protein>
<dbReference type="Pfam" id="PF00582">
    <property type="entry name" value="Usp"/>
    <property type="match status" value="2"/>
</dbReference>
<dbReference type="InterPro" id="IPR006015">
    <property type="entry name" value="Universal_stress_UspA"/>
</dbReference>
<evidence type="ECO:0000313" key="3">
    <source>
        <dbReference type="EMBL" id="MBF4764528.1"/>
    </source>
</evidence>
<dbReference type="Gene3D" id="3.40.50.620">
    <property type="entry name" value="HUPs"/>
    <property type="match status" value="2"/>
</dbReference>
<proteinExistence type="inferred from homology"/>
<keyword evidence="4" id="KW-1185">Reference proteome</keyword>
<dbReference type="InterPro" id="IPR006016">
    <property type="entry name" value="UspA"/>
</dbReference>
<comment type="similarity">
    <text evidence="1">Belongs to the universal stress protein A family.</text>
</comment>
<evidence type="ECO:0000256" key="1">
    <source>
        <dbReference type="ARBA" id="ARBA00008791"/>
    </source>
</evidence>
<feature type="domain" description="UspA" evidence="2">
    <location>
        <begin position="9"/>
        <end position="153"/>
    </location>
</feature>
<organism evidence="3 4">
    <name type="scientific">Nocardioides islandensis</name>
    <dbReference type="NCBI Taxonomy" id="433663"/>
    <lineage>
        <taxon>Bacteria</taxon>
        <taxon>Bacillati</taxon>
        <taxon>Actinomycetota</taxon>
        <taxon>Actinomycetes</taxon>
        <taxon>Propionibacteriales</taxon>
        <taxon>Nocardioidaceae</taxon>
        <taxon>Nocardioides</taxon>
    </lineage>
</organism>
<evidence type="ECO:0000259" key="2">
    <source>
        <dbReference type="Pfam" id="PF00582"/>
    </source>
</evidence>
<dbReference type="PRINTS" id="PR01438">
    <property type="entry name" value="UNVRSLSTRESS"/>
</dbReference>
<name>A0A930VGK0_9ACTN</name>
<dbReference type="CDD" id="cd00293">
    <property type="entry name" value="USP-like"/>
    <property type="match status" value="1"/>
</dbReference>
<dbReference type="PANTHER" id="PTHR46268">
    <property type="entry name" value="STRESS RESPONSE PROTEIN NHAX"/>
    <property type="match status" value="1"/>
</dbReference>
<sequence length="321" mass="33780">MSSISAAPVVLATDGTPSTEGALGFAVAEAVQRGAALMIVHVNVVNGPPPMLGAIPAVGPVPTLRPPAPTESLVHARHVLERTERKARALAPDLSISTLLLNGGRVHAITDVSSDAQLVVMGRETRHGLQRVLTGATTAGVASQARCPVVAVPADWQPRPSTGAPTVVVGIRREADAWPLMTAAYSWASARGASISVVHAWELPDPVIDEMEARSRGDEWQAVGDRMLDDALADWQDQHADVPVVRQVVHGHPASVLVAAARTADLLVVRRAHEHRPIDHLGATVRALLLASPTPVEVVPALHVAEPVQQLVLEQSGAIQK</sequence>
<comment type="caution">
    <text evidence="3">The sequence shown here is derived from an EMBL/GenBank/DDBJ whole genome shotgun (WGS) entry which is preliminary data.</text>
</comment>
<reference evidence="3" key="1">
    <citation type="submission" date="2020-11" db="EMBL/GenBank/DDBJ databases">
        <title>Nocardioides sp. nov., isolated from Soil of Cynanchum wilfordii Hemsley rhizosphere.</title>
        <authorList>
            <person name="Lee J.-S."/>
            <person name="Suh M.K."/>
            <person name="Kim J.-S."/>
        </authorList>
    </citation>
    <scope>NUCLEOTIDE SEQUENCE</scope>
    <source>
        <strain evidence="3">KCTC 19275</strain>
    </source>
</reference>
<dbReference type="PANTHER" id="PTHR46268:SF6">
    <property type="entry name" value="UNIVERSAL STRESS PROTEIN UP12"/>
    <property type="match status" value="1"/>
</dbReference>
<dbReference type="RefSeq" id="WP_194707711.1">
    <property type="nucleotide sequence ID" value="NZ_JADKPN010000009.1"/>
</dbReference>
<feature type="domain" description="UspA" evidence="2">
    <location>
        <begin position="166"/>
        <end position="300"/>
    </location>
</feature>
<dbReference type="AlphaFoldDB" id="A0A930VGK0"/>
<accession>A0A930VGK0</accession>
<dbReference type="EMBL" id="JADKPN010000009">
    <property type="protein sequence ID" value="MBF4764528.1"/>
    <property type="molecule type" value="Genomic_DNA"/>
</dbReference>